<reference evidence="3" key="2">
    <citation type="submission" date="2020-09" db="EMBL/GenBank/DDBJ databases">
        <authorList>
            <person name="Sun Q."/>
            <person name="Zhou Y."/>
        </authorList>
    </citation>
    <scope>NUCLEOTIDE SEQUENCE</scope>
    <source>
        <strain evidence="3">CGMCC 1.15360</strain>
    </source>
</reference>
<keyword evidence="1" id="KW-0175">Coiled coil</keyword>
<evidence type="ECO:0000313" key="3">
    <source>
        <dbReference type="EMBL" id="GGD81765.1"/>
    </source>
</evidence>
<keyword evidence="4" id="KW-1185">Reference proteome</keyword>
<dbReference type="Proteomes" id="UP000612349">
    <property type="component" value="Unassembled WGS sequence"/>
</dbReference>
<evidence type="ECO:0000256" key="2">
    <source>
        <dbReference type="SAM" id="MobiDB-lite"/>
    </source>
</evidence>
<evidence type="ECO:0000313" key="4">
    <source>
        <dbReference type="Proteomes" id="UP000612349"/>
    </source>
</evidence>
<dbReference type="EMBL" id="BMIP01000011">
    <property type="protein sequence ID" value="GGD81765.1"/>
    <property type="molecule type" value="Genomic_DNA"/>
</dbReference>
<comment type="caution">
    <text evidence="3">The sequence shown here is derived from an EMBL/GenBank/DDBJ whole genome shotgun (WGS) entry which is preliminary data.</text>
</comment>
<sequence>MTQPDLKRMRQRRDETASRILMIRNAAQREAESIVRSSKALPYTHGRHSTSWTSAHENSYRHWTTTKLGERHNELAALERKLARQNNAITAYHLKSARLARKA</sequence>
<reference evidence="3" key="1">
    <citation type="journal article" date="2014" name="Int. J. Syst. Evol. Microbiol.">
        <title>Complete genome sequence of Corynebacterium casei LMG S-19264T (=DSM 44701T), isolated from a smear-ripened cheese.</title>
        <authorList>
            <consortium name="US DOE Joint Genome Institute (JGI-PGF)"/>
            <person name="Walter F."/>
            <person name="Albersmeier A."/>
            <person name="Kalinowski J."/>
            <person name="Ruckert C."/>
        </authorList>
    </citation>
    <scope>NUCLEOTIDE SEQUENCE</scope>
    <source>
        <strain evidence="3">CGMCC 1.15360</strain>
    </source>
</reference>
<protein>
    <submittedName>
        <fullName evidence="3">Uncharacterized protein</fullName>
    </submittedName>
</protein>
<accession>A0A917DZJ4</accession>
<evidence type="ECO:0000256" key="1">
    <source>
        <dbReference type="SAM" id="Coils"/>
    </source>
</evidence>
<gene>
    <name evidence="3" type="ORF">GCM10010990_34630</name>
</gene>
<name>A0A917DZJ4_9SPHN</name>
<proteinExistence type="predicted"/>
<dbReference type="AlphaFoldDB" id="A0A917DZJ4"/>
<organism evidence="3 4">
    <name type="scientific">Croceicoccus mobilis</name>
    <dbReference type="NCBI Taxonomy" id="1703339"/>
    <lineage>
        <taxon>Bacteria</taxon>
        <taxon>Pseudomonadati</taxon>
        <taxon>Pseudomonadota</taxon>
        <taxon>Alphaproteobacteria</taxon>
        <taxon>Sphingomonadales</taxon>
        <taxon>Erythrobacteraceae</taxon>
        <taxon>Croceicoccus</taxon>
    </lineage>
</organism>
<feature type="coiled-coil region" evidence="1">
    <location>
        <begin position="68"/>
        <end position="95"/>
    </location>
</feature>
<feature type="region of interest" description="Disordered" evidence="2">
    <location>
        <begin position="34"/>
        <end position="57"/>
    </location>
</feature>